<evidence type="ECO:0000313" key="1">
    <source>
        <dbReference type="EMBL" id="EHK40572.1"/>
    </source>
</evidence>
<comment type="caution">
    <text evidence="1">The sequence shown here is derived from an EMBL/GenBank/DDBJ whole genome shotgun (WGS) entry which is preliminary data.</text>
</comment>
<reference evidence="1 2" key="1">
    <citation type="journal article" date="2011" name="Genome Biol.">
        <title>Comparative genome sequence analysis underscores mycoparasitism as the ancestral life style of Trichoderma.</title>
        <authorList>
            <person name="Kubicek C.P."/>
            <person name="Herrera-Estrella A."/>
            <person name="Seidl-Seiboth V."/>
            <person name="Martinez D.A."/>
            <person name="Druzhinina I.S."/>
            <person name="Thon M."/>
            <person name="Zeilinger S."/>
            <person name="Casas-Flores S."/>
            <person name="Horwitz B.A."/>
            <person name="Mukherjee P.K."/>
            <person name="Mukherjee M."/>
            <person name="Kredics L."/>
            <person name="Alcaraz L.D."/>
            <person name="Aerts A."/>
            <person name="Antal Z."/>
            <person name="Atanasova L."/>
            <person name="Cervantes-Badillo M.G."/>
            <person name="Challacombe J."/>
            <person name="Chertkov O."/>
            <person name="McCluskey K."/>
            <person name="Coulpier F."/>
            <person name="Deshpande N."/>
            <person name="von Doehren H."/>
            <person name="Ebbole D.J."/>
            <person name="Esquivel-Naranjo E.U."/>
            <person name="Fekete E."/>
            <person name="Flipphi M."/>
            <person name="Glaser F."/>
            <person name="Gomez-Rodriguez E.Y."/>
            <person name="Gruber S."/>
            <person name="Han C."/>
            <person name="Henrissat B."/>
            <person name="Hermosa R."/>
            <person name="Hernandez-Onate M."/>
            <person name="Karaffa L."/>
            <person name="Kosti I."/>
            <person name="Le Crom S."/>
            <person name="Lindquist E."/>
            <person name="Lucas S."/>
            <person name="Luebeck M."/>
            <person name="Luebeck P.S."/>
            <person name="Margeot A."/>
            <person name="Metz B."/>
            <person name="Misra M."/>
            <person name="Nevalainen H."/>
            <person name="Omann M."/>
            <person name="Packer N."/>
            <person name="Perrone G."/>
            <person name="Uresti-Rivera E.E."/>
            <person name="Salamov A."/>
            <person name="Schmoll M."/>
            <person name="Seiboth B."/>
            <person name="Shapiro H."/>
            <person name="Sukno S."/>
            <person name="Tamayo-Ramos J.A."/>
            <person name="Tisch D."/>
            <person name="Wiest A."/>
            <person name="Wilkinson H.H."/>
            <person name="Zhang M."/>
            <person name="Coutinho P.M."/>
            <person name="Kenerley C.M."/>
            <person name="Monte E."/>
            <person name="Baker S.E."/>
            <person name="Grigoriev I.V."/>
        </authorList>
    </citation>
    <scope>NUCLEOTIDE SEQUENCE [LARGE SCALE GENOMIC DNA]</scope>
    <source>
        <strain evidence="2">ATCC 20476 / IMI 206040</strain>
    </source>
</reference>
<dbReference type="Proteomes" id="UP000005426">
    <property type="component" value="Unassembled WGS sequence"/>
</dbReference>
<dbReference type="HOGENOM" id="CLU_2996771_0_0_1"/>
<evidence type="ECO:0000313" key="2">
    <source>
        <dbReference type="Proteomes" id="UP000005426"/>
    </source>
</evidence>
<dbReference type="AlphaFoldDB" id="G9P618"/>
<sequence>MAVTQSPTPRTRSPQTALRMISRPAFVPLIKSRVHSGASNWTSPDTAGRAWFPDPIV</sequence>
<accession>G9P618</accession>
<keyword evidence="2" id="KW-1185">Reference proteome</keyword>
<gene>
    <name evidence="1" type="ORF">TRIATDRAFT_301406</name>
</gene>
<proteinExistence type="predicted"/>
<name>G9P618_HYPAI</name>
<organism evidence="1 2">
    <name type="scientific">Hypocrea atroviridis (strain ATCC 20476 / IMI 206040)</name>
    <name type="common">Trichoderma atroviride</name>
    <dbReference type="NCBI Taxonomy" id="452589"/>
    <lineage>
        <taxon>Eukaryota</taxon>
        <taxon>Fungi</taxon>
        <taxon>Dikarya</taxon>
        <taxon>Ascomycota</taxon>
        <taxon>Pezizomycotina</taxon>
        <taxon>Sordariomycetes</taxon>
        <taxon>Hypocreomycetidae</taxon>
        <taxon>Hypocreales</taxon>
        <taxon>Hypocreaceae</taxon>
        <taxon>Trichoderma</taxon>
    </lineage>
</organism>
<protein>
    <submittedName>
        <fullName evidence="1">Uncharacterized protein</fullName>
    </submittedName>
</protein>
<dbReference type="EMBL" id="ABDG02000027">
    <property type="protein sequence ID" value="EHK40572.1"/>
    <property type="molecule type" value="Genomic_DNA"/>
</dbReference>